<evidence type="ECO:0000313" key="2">
    <source>
        <dbReference type="EMBL" id="MEH7827399.1"/>
    </source>
</evidence>
<dbReference type="SUPFAM" id="SSF55729">
    <property type="entry name" value="Acyl-CoA N-acyltransferases (Nat)"/>
    <property type="match status" value="2"/>
</dbReference>
<keyword evidence="3" id="KW-1185">Reference proteome</keyword>
<dbReference type="InterPro" id="IPR051531">
    <property type="entry name" value="N-acetyltransferase"/>
</dbReference>
<protein>
    <submittedName>
        <fullName evidence="2">GNAT family N-acetyltransferase</fullName>
    </submittedName>
</protein>
<dbReference type="Gene3D" id="3.40.630.30">
    <property type="match status" value="2"/>
</dbReference>
<dbReference type="EMBL" id="JBALHR010000002">
    <property type="protein sequence ID" value="MEH7827399.1"/>
    <property type="molecule type" value="Genomic_DNA"/>
</dbReference>
<evidence type="ECO:0000259" key="1">
    <source>
        <dbReference type="PROSITE" id="PS51186"/>
    </source>
</evidence>
<organism evidence="2 3">
    <name type="scientific">Gemmobacter denitrificans</name>
    <dbReference type="NCBI Taxonomy" id="3123040"/>
    <lineage>
        <taxon>Bacteria</taxon>
        <taxon>Pseudomonadati</taxon>
        <taxon>Pseudomonadota</taxon>
        <taxon>Alphaproteobacteria</taxon>
        <taxon>Rhodobacterales</taxon>
        <taxon>Paracoccaceae</taxon>
        <taxon>Gemmobacter</taxon>
    </lineage>
</organism>
<feature type="domain" description="N-acetyltransferase" evidence="1">
    <location>
        <begin position="12"/>
        <end position="163"/>
    </location>
</feature>
<comment type="caution">
    <text evidence="2">The sequence shown here is derived from an EMBL/GenBank/DDBJ whole genome shotgun (WGS) entry which is preliminary data.</text>
</comment>
<name>A0ABU8BRS5_9RHOB</name>
<dbReference type="PROSITE" id="PS51186">
    <property type="entry name" value="GNAT"/>
    <property type="match status" value="2"/>
</dbReference>
<reference evidence="2" key="1">
    <citation type="submission" date="2024-02" db="EMBL/GenBank/DDBJ databases">
        <title>Genome sequences of strain Gemmobacter sp. JM10B15.</title>
        <authorList>
            <person name="Zhang M."/>
        </authorList>
    </citation>
    <scope>NUCLEOTIDE SEQUENCE</scope>
    <source>
        <strain evidence="2">JM10B15</strain>
    </source>
</reference>
<dbReference type="InterPro" id="IPR000182">
    <property type="entry name" value="GNAT_dom"/>
</dbReference>
<evidence type="ECO:0000313" key="3">
    <source>
        <dbReference type="Proteomes" id="UP001431963"/>
    </source>
</evidence>
<accession>A0ABU8BRS5</accession>
<dbReference type="RefSeq" id="WP_335420177.1">
    <property type="nucleotide sequence ID" value="NZ_JBALHR010000002.1"/>
</dbReference>
<gene>
    <name evidence="2" type="ORF">V6590_04495</name>
</gene>
<dbReference type="InterPro" id="IPR016181">
    <property type="entry name" value="Acyl_CoA_acyltransferase"/>
</dbReference>
<sequence>MALPARLKAGPLLLRPPIAEDGAAVVAALSQPRVSRWLSRVPHPYGLADFTAWLGRADQAGGRWSIVEAGVCIGAIGLEAELGYWLTPAAQGRGIASRAAQAVQAAHFADPAAGPVQAGYFEGNAPSARVLAKLGFVETGRDLRRSLSLGVDLPHVVLRLTRADWAAAHPLVIDTARLRLAPLDADRDGAELARIGGQPDVARNMASLLSPWPEQAVRDWIARGAWQGCLGFRLGIWRAGRLIGSVGIGGTPVSVGYFLDPDHWGHGYATEAMQGLLGAVLPRFAPESVTADHFADNPASGAVLRKLGFRPIGQGHAASGARDGLHPNIRYDLDRSAFLRQHGDEGETA</sequence>
<dbReference type="PANTHER" id="PTHR43792">
    <property type="entry name" value="GNAT FAMILY, PUTATIVE (AFU_ORTHOLOGUE AFUA_3G00765)-RELATED-RELATED"/>
    <property type="match status" value="1"/>
</dbReference>
<feature type="domain" description="N-acetyltransferase" evidence="1">
    <location>
        <begin position="178"/>
        <end position="336"/>
    </location>
</feature>
<dbReference type="Proteomes" id="UP001431963">
    <property type="component" value="Unassembled WGS sequence"/>
</dbReference>
<dbReference type="Pfam" id="PF13302">
    <property type="entry name" value="Acetyltransf_3"/>
    <property type="match status" value="2"/>
</dbReference>
<proteinExistence type="predicted"/>